<dbReference type="OrthoDB" id="10055810at2759"/>
<dbReference type="AlphaFoldDB" id="A0A815GZN4"/>
<keyword evidence="3" id="KW-1185">Reference proteome</keyword>
<dbReference type="Proteomes" id="UP000663877">
    <property type="component" value="Unassembled WGS sequence"/>
</dbReference>
<sequence length="676" mass="80003">MTLHNIRPVQCDELSTVPYLMSSELNYEDITLIWLDENENENFDCLDTKCRLNIIVNYFKVFNDAQETLDYIRSALNEHLFLIVSGSLGEIVTSQIYNESQLKFIYVFCINKEKHSEWTCKYEKICGIFIDKNELFHHLSATVRAYEKSLTTISIFNKTCTATEEKSARDYIIEENISLMWLQSFIDILLHLPIDKNIAKQDMIAECRLYYQNNAVQLKEIDEFENNYCSDTVIYWYTRDSFVYRIVNKALRTLNIDIIFKFRFLIIDLYQQLKQHHADYIRSLSTINPKKIIRRVYRSQRMGFNEIEKLQASVNNLICPNSFFSTTENYLMSTAFVAGGCGSECVLFRIDIPDSYYHTIQDTLQYTRPFSKIESLSQFKTESEVIFSMGALFRIESVEQDYMWYVCMKFEGENDELGKNFYITGEFENGEYNWQNRCNIEDRILLLTEKLPQSCRNILNIYIKYGVFADENHITTTETLTTYRKGFELIMKCLPNYHFLITVVMHLSIDHPFILKSSLNMLLKQILTEYRNQRMYGSCLKKLHRLIEQFLKIRPSCFAKTYCNAQMLRELRETMTDYRRLLYFIQRAYFSTSHNDTCKAQKNNASIESCSTDIGRVIHKFVYSSHVTLCPDKIQQKPRQRHRSSWTYRYQTCGCLKNASLLSYRSTGRWAKFCKI</sequence>
<dbReference type="SUPFAM" id="SSF56399">
    <property type="entry name" value="ADP-ribosylation"/>
    <property type="match status" value="1"/>
</dbReference>
<dbReference type="Gene3D" id="3.90.176.10">
    <property type="entry name" value="Toxin ADP-ribosyltransferase, Chain A, domain 1"/>
    <property type="match status" value="1"/>
</dbReference>
<accession>A0A815GZN4</accession>
<evidence type="ECO:0000313" key="4">
    <source>
        <dbReference type="Proteomes" id="UP000663877"/>
    </source>
</evidence>
<protein>
    <submittedName>
        <fullName evidence="1">Uncharacterized protein</fullName>
    </submittedName>
</protein>
<organism evidence="1 4">
    <name type="scientific">Adineta steineri</name>
    <dbReference type="NCBI Taxonomy" id="433720"/>
    <lineage>
        <taxon>Eukaryota</taxon>
        <taxon>Metazoa</taxon>
        <taxon>Spiralia</taxon>
        <taxon>Gnathifera</taxon>
        <taxon>Rotifera</taxon>
        <taxon>Eurotatoria</taxon>
        <taxon>Bdelloidea</taxon>
        <taxon>Adinetida</taxon>
        <taxon>Adinetidae</taxon>
        <taxon>Adineta</taxon>
    </lineage>
</organism>
<gene>
    <name evidence="1" type="ORF">BJG266_LOCUS34658</name>
    <name evidence="2" type="ORF">QVE165_LOCUS51755</name>
</gene>
<dbReference type="Proteomes" id="UP000663832">
    <property type="component" value="Unassembled WGS sequence"/>
</dbReference>
<proteinExistence type="predicted"/>
<dbReference type="EMBL" id="CAJNOM010001148">
    <property type="protein sequence ID" value="CAF1594991.1"/>
    <property type="molecule type" value="Genomic_DNA"/>
</dbReference>
<name>A0A815GZN4_9BILA</name>
<evidence type="ECO:0000313" key="2">
    <source>
        <dbReference type="EMBL" id="CAF1594991.1"/>
    </source>
</evidence>
<comment type="caution">
    <text evidence="1">The sequence shown here is derived from an EMBL/GenBank/DDBJ whole genome shotgun (WGS) entry which is preliminary data.</text>
</comment>
<reference evidence="1" key="1">
    <citation type="submission" date="2021-02" db="EMBL/GenBank/DDBJ databases">
        <authorList>
            <person name="Nowell W R."/>
        </authorList>
    </citation>
    <scope>NUCLEOTIDE SEQUENCE</scope>
</reference>
<evidence type="ECO:0000313" key="1">
    <source>
        <dbReference type="EMBL" id="CAF1345482.1"/>
    </source>
</evidence>
<evidence type="ECO:0000313" key="3">
    <source>
        <dbReference type="Proteomes" id="UP000663832"/>
    </source>
</evidence>
<dbReference type="EMBL" id="CAJNOI010000789">
    <property type="protein sequence ID" value="CAF1345482.1"/>
    <property type="molecule type" value="Genomic_DNA"/>
</dbReference>